<dbReference type="EMBL" id="JAIWOZ010000005">
    <property type="protein sequence ID" value="KAH6605264.1"/>
    <property type="molecule type" value="Genomic_DNA"/>
</dbReference>
<comment type="caution">
    <text evidence="1">The sequence shown here is derived from an EMBL/GenBank/DDBJ whole genome shotgun (WGS) entry which is preliminary data.</text>
</comment>
<protein>
    <submittedName>
        <fullName evidence="1">Uncharacterized protein</fullName>
    </submittedName>
</protein>
<accession>A0A9P8QHR1</accession>
<gene>
    <name evidence="1" type="ORF">Trco_006971</name>
</gene>
<evidence type="ECO:0000313" key="2">
    <source>
        <dbReference type="Proteomes" id="UP000827724"/>
    </source>
</evidence>
<sequence length="94" mass="11116">MRNVTVQARKWQFALMEAYRRQYPAGAQQFKGRFESRRIAYYFDNGVCSPSLGPRHDFFQNIMLGEIERNCTQLCRFLEAIFNAIDRQYGPDPL</sequence>
<keyword evidence="2" id="KW-1185">Reference proteome</keyword>
<dbReference type="Proteomes" id="UP000827724">
    <property type="component" value="Unassembled WGS sequence"/>
</dbReference>
<evidence type="ECO:0000313" key="1">
    <source>
        <dbReference type="EMBL" id="KAH6605264.1"/>
    </source>
</evidence>
<organism evidence="1 2">
    <name type="scientific">Trichoderma cornu-damae</name>
    <dbReference type="NCBI Taxonomy" id="654480"/>
    <lineage>
        <taxon>Eukaryota</taxon>
        <taxon>Fungi</taxon>
        <taxon>Dikarya</taxon>
        <taxon>Ascomycota</taxon>
        <taxon>Pezizomycotina</taxon>
        <taxon>Sordariomycetes</taxon>
        <taxon>Hypocreomycetidae</taxon>
        <taxon>Hypocreales</taxon>
        <taxon>Hypocreaceae</taxon>
        <taxon>Trichoderma</taxon>
    </lineage>
</organism>
<reference evidence="1" key="1">
    <citation type="submission" date="2021-08" db="EMBL/GenBank/DDBJ databases">
        <title>Chromosome-Level Trichoderma cornu-damae using Hi-C Data.</title>
        <authorList>
            <person name="Kim C.S."/>
        </authorList>
    </citation>
    <scope>NUCLEOTIDE SEQUENCE</scope>
    <source>
        <strain evidence="1">KA19-0412C</strain>
    </source>
</reference>
<dbReference type="AlphaFoldDB" id="A0A9P8QHR1"/>
<name>A0A9P8QHR1_9HYPO</name>
<proteinExistence type="predicted"/>